<dbReference type="InterPro" id="IPR021834">
    <property type="entry name" value="DUF3426"/>
</dbReference>
<sequence length="461" mass="48957">MTESSLLTRCPNCQTRFRVTQEQLGIAAGKVRCGNCMEVFNALEHRSRPEAPAAAANTDQPPASQPPSATGSAADSTAPGDDELLFADNPDEDATEGRYAGTRSSFSDDELSDSFLAIDQHAGSGFIADDEVDTTASIDESWAEAMLSDDDEPATAEPPSPAPEQPAPARRSPAAATPERTSPAAPASPRSSTEPDDWELALEPAFKAPDTPASAADVAVPPPRPPASRAPTAAPGPVEPEPMPEPGLYPEAPEAAPASFGLAADPASPGRPGVRRDSGRDQPYDNLTREPISVNGGGSRGWFGKFLWMLVILALIGGLVSQVVWFQFDRLSAIPELRPFYEKGCELAGCELAPLVDTDRIQSRKLVVRTSPDNRNALVVDAVIINQAEFAQPFPAIALTFSNLNGDVVAQSLFPPEDYLAGDASALDTMPTDTPIRIALTIRDPGRDAVNYNIAFRPHRQ</sequence>
<feature type="domain" description="Zinc finger/thioredoxin putative" evidence="3">
    <location>
        <begin position="6"/>
        <end position="42"/>
    </location>
</feature>
<feature type="region of interest" description="Disordered" evidence="1">
    <location>
        <begin position="146"/>
        <end position="292"/>
    </location>
</feature>
<dbReference type="Pfam" id="PF11906">
    <property type="entry name" value="DUF3426"/>
    <property type="match status" value="1"/>
</dbReference>
<evidence type="ECO:0000313" key="4">
    <source>
        <dbReference type="EMBL" id="PHQ14196.1"/>
    </source>
</evidence>
<keyword evidence="2" id="KW-0472">Membrane</keyword>
<feature type="compositionally biased region" description="Polar residues" evidence="1">
    <location>
        <begin position="57"/>
        <end position="75"/>
    </location>
</feature>
<feature type="compositionally biased region" description="Low complexity" evidence="1">
    <location>
        <begin position="208"/>
        <end position="219"/>
    </location>
</feature>
<comment type="caution">
    <text evidence="4">The sequence shown here is derived from an EMBL/GenBank/DDBJ whole genome shotgun (WGS) entry which is preliminary data.</text>
</comment>
<organism evidence="4 5">
    <name type="scientific">Marinobacter profundi</name>
    <dbReference type="NCBI Taxonomy" id="2666256"/>
    <lineage>
        <taxon>Bacteria</taxon>
        <taxon>Pseudomonadati</taxon>
        <taxon>Pseudomonadota</taxon>
        <taxon>Gammaproteobacteria</taxon>
        <taxon>Pseudomonadales</taxon>
        <taxon>Marinobacteraceae</taxon>
        <taxon>Marinobacter</taxon>
    </lineage>
</organism>
<dbReference type="Proteomes" id="UP000231409">
    <property type="component" value="Unassembled WGS sequence"/>
</dbReference>
<dbReference type="RefSeq" id="WP_099615551.1">
    <property type="nucleotide sequence ID" value="NZ_KZ319374.1"/>
</dbReference>
<keyword evidence="2" id="KW-1133">Transmembrane helix</keyword>
<feature type="transmembrane region" description="Helical" evidence="2">
    <location>
        <begin position="306"/>
        <end position="328"/>
    </location>
</feature>
<protein>
    <recommendedName>
        <fullName evidence="3">Zinc finger/thioredoxin putative domain-containing protein</fullName>
    </recommendedName>
</protein>
<reference evidence="4 5" key="1">
    <citation type="submission" date="2017-09" db="EMBL/GenBank/DDBJ databases">
        <title>The draft genome sequences of Marinobacter sp. PWS21.</title>
        <authorList>
            <person name="Cao J."/>
        </authorList>
    </citation>
    <scope>NUCLEOTIDE SEQUENCE [LARGE SCALE GENOMIC DNA]</scope>
    <source>
        <strain evidence="4 5">PWS21</strain>
    </source>
</reference>
<feature type="compositionally biased region" description="Pro residues" evidence="1">
    <location>
        <begin position="156"/>
        <end position="166"/>
    </location>
</feature>
<feature type="compositionally biased region" description="Low complexity" evidence="1">
    <location>
        <begin position="167"/>
        <end position="192"/>
    </location>
</feature>
<feature type="compositionally biased region" description="Basic and acidic residues" evidence="1">
    <location>
        <begin position="274"/>
        <end position="283"/>
    </location>
</feature>
<feature type="region of interest" description="Disordered" evidence="1">
    <location>
        <begin position="47"/>
        <end position="108"/>
    </location>
</feature>
<dbReference type="AlphaFoldDB" id="A0A2G1UI70"/>
<accession>A0A2G1UI70</accession>
<keyword evidence="5" id="KW-1185">Reference proteome</keyword>
<dbReference type="InterPro" id="IPR011723">
    <property type="entry name" value="Znf/thioredoxin_put"/>
</dbReference>
<proteinExistence type="predicted"/>
<evidence type="ECO:0000256" key="2">
    <source>
        <dbReference type="SAM" id="Phobius"/>
    </source>
</evidence>
<evidence type="ECO:0000259" key="3">
    <source>
        <dbReference type="Pfam" id="PF13719"/>
    </source>
</evidence>
<feature type="compositionally biased region" description="Acidic residues" evidence="1">
    <location>
        <begin position="80"/>
        <end position="94"/>
    </location>
</feature>
<dbReference type="Pfam" id="PF13719">
    <property type="entry name" value="Zn_ribbon_5"/>
    <property type="match status" value="1"/>
</dbReference>
<evidence type="ECO:0000313" key="5">
    <source>
        <dbReference type="Proteomes" id="UP000231409"/>
    </source>
</evidence>
<dbReference type="EMBL" id="NTFH01000011">
    <property type="protein sequence ID" value="PHQ14196.1"/>
    <property type="molecule type" value="Genomic_DNA"/>
</dbReference>
<evidence type="ECO:0000256" key="1">
    <source>
        <dbReference type="SAM" id="MobiDB-lite"/>
    </source>
</evidence>
<gene>
    <name evidence="4" type="ORF">CLH61_14890</name>
</gene>
<dbReference type="NCBIfam" id="TIGR02098">
    <property type="entry name" value="MJ0042_CXXC"/>
    <property type="match status" value="1"/>
</dbReference>
<name>A0A2G1UI70_9GAMM</name>
<feature type="compositionally biased region" description="Pro residues" evidence="1">
    <location>
        <begin position="237"/>
        <end position="247"/>
    </location>
</feature>
<keyword evidence="2" id="KW-0812">Transmembrane</keyword>